<organism evidence="2 3">
    <name type="scientific">Burkholderia pyrrocinia</name>
    <name type="common">Pseudomonas pyrrocinia</name>
    <dbReference type="NCBI Taxonomy" id="60550"/>
    <lineage>
        <taxon>Bacteria</taxon>
        <taxon>Pseudomonadati</taxon>
        <taxon>Pseudomonadota</taxon>
        <taxon>Betaproteobacteria</taxon>
        <taxon>Burkholderiales</taxon>
        <taxon>Burkholderiaceae</taxon>
        <taxon>Burkholderia</taxon>
        <taxon>Burkholderia cepacia complex</taxon>
    </lineage>
</organism>
<dbReference type="RefSeq" id="WP_342308908.1">
    <property type="nucleotide sequence ID" value="NZ_CP150849.1"/>
</dbReference>
<evidence type="ECO:0000313" key="2">
    <source>
        <dbReference type="EMBL" id="WZW54936.1"/>
    </source>
</evidence>
<dbReference type="EMBL" id="CP150849">
    <property type="protein sequence ID" value="WZW54936.1"/>
    <property type="molecule type" value="Genomic_DNA"/>
</dbReference>
<proteinExistence type="predicted"/>
<dbReference type="Proteomes" id="UP001484179">
    <property type="component" value="Chromosome 1"/>
</dbReference>
<evidence type="ECO:0000313" key="3">
    <source>
        <dbReference type="Proteomes" id="UP001484179"/>
    </source>
</evidence>
<protein>
    <recommendedName>
        <fullName evidence="4">Yip1 domain-containing protein</fullName>
    </recommendedName>
</protein>
<sequence length="124" mass="12527">MIHYQWPLERKALSETTSVRRKIGSGPAMLALAECVIAGIVGISIVNNPEAFAGASGFGAIGTALAVAILCGIVSLGGLVWAIGALLHANGDAGADSVPAYCAIVLHGLLCVPILVVMFAGGMR</sequence>
<keyword evidence="1" id="KW-0472">Membrane</keyword>
<gene>
    <name evidence="2" type="ORF">WN985_04475</name>
</gene>
<name>A0ABZ3BIT7_BURPY</name>
<accession>A0ABZ3BIT7</accession>
<evidence type="ECO:0008006" key="4">
    <source>
        <dbReference type="Google" id="ProtNLM"/>
    </source>
</evidence>
<feature type="transmembrane region" description="Helical" evidence="1">
    <location>
        <begin position="58"/>
        <end position="86"/>
    </location>
</feature>
<keyword evidence="1" id="KW-0812">Transmembrane</keyword>
<keyword evidence="3" id="KW-1185">Reference proteome</keyword>
<feature type="transmembrane region" description="Helical" evidence="1">
    <location>
        <begin position="98"/>
        <end position="120"/>
    </location>
</feature>
<reference evidence="2 3" key="1">
    <citation type="submission" date="2024-04" db="EMBL/GenBank/DDBJ databases">
        <title>Biological Control Activity of Plant Growth Promoting Rhizobacteria Burkholderia pyrrocinia BX1 against Tobacco black shank Introduction Tobacco black shank (TBS) caused by the oomycete Phytophthora. nicotianae (P. nicotianae) has become a destructive soil.</title>
        <authorList>
            <person name="Liu X."/>
            <person name="Shu C."/>
        </authorList>
    </citation>
    <scope>NUCLEOTIDE SEQUENCE [LARGE SCALE GENOMIC DNA]</scope>
    <source>
        <strain evidence="2 3">BX1</strain>
    </source>
</reference>
<feature type="transmembrane region" description="Helical" evidence="1">
    <location>
        <begin position="28"/>
        <end position="46"/>
    </location>
</feature>
<keyword evidence="1" id="KW-1133">Transmembrane helix</keyword>
<evidence type="ECO:0000256" key="1">
    <source>
        <dbReference type="SAM" id="Phobius"/>
    </source>
</evidence>